<comment type="subcellular location">
    <subcellularLocation>
        <location evidence="1">Cell membrane</location>
    </subcellularLocation>
</comment>
<evidence type="ECO:0000256" key="2">
    <source>
        <dbReference type="ARBA" id="ARBA00022475"/>
    </source>
</evidence>
<evidence type="ECO:0000256" key="3">
    <source>
        <dbReference type="ARBA" id="ARBA00022692"/>
    </source>
</evidence>
<keyword evidence="6" id="KW-0051">Antiviral defense</keyword>
<feature type="transmembrane region" description="Helical" evidence="8">
    <location>
        <begin position="167"/>
        <end position="188"/>
    </location>
</feature>
<dbReference type="InterPro" id="IPR043760">
    <property type="entry name" value="PycTM_dom"/>
</dbReference>
<dbReference type="Pfam" id="PF18967">
    <property type="entry name" value="PycTM"/>
    <property type="match status" value="1"/>
</dbReference>
<reference evidence="10 11" key="1">
    <citation type="submission" date="2019-09" db="EMBL/GenBank/DDBJ databases">
        <title>Arenimonas chukotkensis sp. nov., a bacterium isolated from Chukotka hot spring, Arctic region, Russia.</title>
        <authorList>
            <person name="Zayulina K.S."/>
            <person name="Prokofeva M.I."/>
            <person name="Elcheninov A.G."/>
            <person name="Novikov A."/>
            <person name="Kochetkova T.V."/>
            <person name="Kublanov I.V."/>
        </authorList>
    </citation>
    <scope>NUCLEOTIDE SEQUENCE [LARGE SCALE GENOMIC DNA]</scope>
    <source>
        <strain evidence="10 11">3729k</strain>
    </source>
</reference>
<feature type="transmembrane region" description="Helical" evidence="8">
    <location>
        <begin position="48"/>
        <end position="67"/>
    </location>
</feature>
<evidence type="ECO:0000256" key="1">
    <source>
        <dbReference type="ARBA" id="ARBA00004236"/>
    </source>
</evidence>
<keyword evidence="5 8" id="KW-1133">Transmembrane helix</keyword>
<dbReference type="GO" id="GO:0000166">
    <property type="term" value="F:nucleotide binding"/>
    <property type="evidence" value="ECO:0007669"/>
    <property type="project" value="UniProtKB-KW"/>
</dbReference>
<evidence type="ECO:0000313" key="10">
    <source>
        <dbReference type="EMBL" id="KAA2284189.1"/>
    </source>
</evidence>
<keyword evidence="4" id="KW-0547">Nucleotide-binding</keyword>
<dbReference type="RefSeq" id="WP_149861194.1">
    <property type="nucleotide sequence ID" value="NZ_VUOD01000009.1"/>
</dbReference>
<keyword evidence="3 8" id="KW-0812">Transmembrane</keyword>
<keyword evidence="7 8" id="KW-0472">Membrane</keyword>
<keyword evidence="2" id="KW-1003">Cell membrane</keyword>
<name>A0A5B2Z888_9GAMM</name>
<comment type="caution">
    <text evidence="10">The sequence shown here is derived from an EMBL/GenBank/DDBJ whole genome shotgun (WGS) entry which is preliminary data.</text>
</comment>
<gene>
    <name evidence="10" type="ORF">F0415_10600</name>
</gene>
<dbReference type="GO" id="GO:0005886">
    <property type="term" value="C:plasma membrane"/>
    <property type="evidence" value="ECO:0007669"/>
    <property type="project" value="UniProtKB-SubCell"/>
</dbReference>
<evidence type="ECO:0000313" key="11">
    <source>
        <dbReference type="Proteomes" id="UP000322165"/>
    </source>
</evidence>
<organism evidence="10 11">
    <name type="scientific">Arenimonas fontis</name>
    <dbReference type="NCBI Taxonomy" id="2608255"/>
    <lineage>
        <taxon>Bacteria</taxon>
        <taxon>Pseudomonadati</taxon>
        <taxon>Pseudomonadota</taxon>
        <taxon>Gammaproteobacteria</taxon>
        <taxon>Lysobacterales</taxon>
        <taxon>Lysobacteraceae</taxon>
        <taxon>Arenimonas</taxon>
    </lineage>
</organism>
<protein>
    <recommendedName>
        <fullName evidence="9">Pycsar effector protein domain-containing protein</fullName>
    </recommendedName>
</protein>
<dbReference type="GO" id="GO:0051607">
    <property type="term" value="P:defense response to virus"/>
    <property type="evidence" value="ECO:0007669"/>
    <property type="project" value="UniProtKB-KW"/>
</dbReference>
<keyword evidence="11" id="KW-1185">Reference proteome</keyword>
<reference evidence="10 11" key="2">
    <citation type="submission" date="2019-09" db="EMBL/GenBank/DDBJ databases">
        <authorList>
            <person name="Mazur A."/>
        </authorList>
    </citation>
    <scope>NUCLEOTIDE SEQUENCE [LARGE SCALE GENOMIC DNA]</scope>
    <source>
        <strain evidence="10 11">3729k</strain>
    </source>
</reference>
<evidence type="ECO:0000259" key="9">
    <source>
        <dbReference type="Pfam" id="PF18967"/>
    </source>
</evidence>
<feature type="transmembrane region" description="Helical" evidence="8">
    <location>
        <begin position="73"/>
        <end position="94"/>
    </location>
</feature>
<evidence type="ECO:0000256" key="4">
    <source>
        <dbReference type="ARBA" id="ARBA00022741"/>
    </source>
</evidence>
<evidence type="ECO:0000256" key="5">
    <source>
        <dbReference type="ARBA" id="ARBA00022989"/>
    </source>
</evidence>
<accession>A0A5B2Z888</accession>
<evidence type="ECO:0000256" key="6">
    <source>
        <dbReference type="ARBA" id="ARBA00023118"/>
    </source>
</evidence>
<feature type="domain" description="Pycsar effector protein" evidence="9">
    <location>
        <begin position="29"/>
        <end position="182"/>
    </location>
</feature>
<proteinExistence type="predicted"/>
<dbReference type="Proteomes" id="UP000322165">
    <property type="component" value="Unassembled WGS sequence"/>
</dbReference>
<evidence type="ECO:0000256" key="7">
    <source>
        <dbReference type="ARBA" id="ARBA00023136"/>
    </source>
</evidence>
<dbReference type="AlphaFoldDB" id="A0A5B2Z888"/>
<sequence>MSAPTPASNEGDLERLFAAIPERNTSDCLLRTMQQHHVQLSVMADTKANIIITISSIVLTLALGRLGDPLLRHASLTLAGFTLLALLLAVLAVLPKYRPLRLREGQPFPPQFNLLFFGHFAELPRERFLTEIAGALKSDGSVYETMARDTYALGYYLAHHKYRYLRLSYLFFLGGFLLACAVQVWRLVAG</sequence>
<dbReference type="EMBL" id="VUOD01000009">
    <property type="protein sequence ID" value="KAA2284189.1"/>
    <property type="molecule type" value="Genomic_DNA"/>
</dbReference>
<evidence type="ECO:0000256" key="8">
    <source>
        <dbReference type="SAM" id="Phobius"/>
    </source>
</evidence>